<protein>
    <submittedName>
        <fullName evidence="2">Ribonuclease H-like domain-containing protein</fullName>
    </submittedName>
</protein>
<dbReference type="PANTHER" id="PTHR11439:SF524">
    <property type="entry name" value="RNA-DIRECTED DNA POLYMERASE, PROTEIN KINASE RLK-PELLE-DLSV FAMILY"/>
    <property type="match status" value="1"/>
</dbReference>
<dbReference type="InterPro" id="IPR013103">
    <property type="entry name" value="RVT_2"/>
</dbReference>
<accession>A0ABQ5BTS4</accession>
<feature type="domain" description="Reverse transcriptase Ty1/copia-type" evidence="1">
    <location>
        <begin position="54"/>
        <end position="186"/>
    </location>
</feature>
<proteinExistence type="predicted"/>
<evidence type="ECO:0000313" key="3">
    <source>
        <dbReference type="Proteomes" id="UP001151760"/>
    </source>
</evidence>
<dbReference type="Pfam" id="PF07727">
    <property type="entry name" value="RVT_2"/>
    <property type="match status" value="2"/>
</dbReference>
<comment type="caution">
    <text evidence="2">The sequence shown here is derived from an EMBL/GenBank/DDBJ whole genome shotgun (WGS) entry which is preliminary data.</text>
</comment>
<evidence type="ECO:0000259" key="1">
    <source>
        <dbReference type="Pfam" id="PF07727"/>
    </source>
</evidence>
<feature type="domain" description="Reverse transcriptase Ty1/copia-type" evidence="1">
    <location>
        <begin position="189"/>
        <end position="263"/>
    </location>
</feature>
<evidence type="ECO:0000313" key="2">
    <source>
        <dbReference type="EMBL" id="GJT16529.1"/>
    </source>
</evidence>
<dbReference type="InterPro" id="IPR043502">
    <property type="entry name" value="DNA/RNA_pol_sf"/>
</dbReference>
<dbReference type="PANTHER" id="PTHR11439">
    <property type="entry name" value="GAG-POL-RELATED RETROTRANSPOSON"/>
    <property type="match status" value="1"/>
</dbReference>
<dbReference type="EMBL" id="BQNB010013481">
    <property type="protein sequence ID" value="GJT16529.1"/>
    <property type="molecule type" value="Genomic_DNA"/>
</dbReference>
<dbReference type="SUPFAM" id="SSF56672">
    <property type="entry name" value="DNA/RNA polymerases"/>
    <property type="match status" value="1"/>
</dbReference>
<organism evidence="2 3">
    <name type="scientific">Tanacetum coccineum</name>
    <dbReference type="NCBI Taxonomy" id="301880"/>
    <lineage>
        <taxon>Eukaryota</taxon>
        <taxon>Viridiplantae</taxon>
        <taxon>Streptophyta</taxon>
        <taxon>Embryophyta</taxon>
        <taxon>Tracheophyta</taxon>
        <taxon>Spermatophyta</taxon>
        <taxon>Magnoliopsida</taxon>
        <taxon>eudicotyledons</taxon>
        <taxon>Gunneridae</taxon>
        <taxon>Pentapetalae</taxon>
        <taxon>asterids</taxon>
        <taxon>campanulids</taxon>
        <taxon>Asterales</taxon>
        <taxon>Asteraceae</taxon>
        <taxon>Asteroideae</taxon>
        <taxon>Anthemideae</taxon>
        <taxon>Anthemidinae</taxon>
        <taxon>Tanacetum</taxon>
    </lineage>
</organism>
<dbReference type="Proteomes" id="UP001151760">
    <property type="component" value="Unassembled WGS sequence"/>
</dbReference>
<keyword evidence="3" id="KW-1185">Reference proteome</keyword>
<reference evidence="2" key="2">
    <citation type="submission" date="2022-01" db="EMBL/GenBank/DDBJ databases">
        <authorList>
            <person name="Yamashiro T."/>
            <person name="Shiraishi A."/>
            <person name="Satake H."/>
            <person name="Nakayama K."/>
        </authorList>
    </citation>
    <scope>NUCLEOTIDE SEQUENCE</scope>
</reference>
<gene>
    <name evidence="2" type="ORF">Tco_0875235</name>
</gene>
<dbReference type="CDD" id="cd09272">
    <property type="entry name" value="RNase_HI_RT_Ty1"/>
    <property type="match status" value="1"/>
</dbReference>
<name>A0ABQ5BTS4_9ASTR</name>
<reference evidence="2" key="1">
    <citation type="journal article" date="2022" name="Int. J. Mol. Sci.">
        <title>Draft Genome of Tanacetum Coccineum: Genomic Comparison of Closely Related Tanacetum-Family Plants.</title>
        <authorList>
            <person name="Yamashiro T."/>
            <person name="Shiraishi A."/>
            <person name="Nakayama K."/>
            <person name="Satake H."/>
        </authorList>
    </citation>
    <scope>NUCLEOTIDE SEQUENCE</scope>
</reference>
<sequence>MVTRAQVGTVKPNPRFHGLTSSISPIPKSPFVALSDPHWRDAMLDEYNALIKNGIWILVPKPPNVNVVRSMWLFRHKYHAVGSLSGYKARLVANGRSQQFGVDCDETFSPVVKPATICTVLSLALSRGWPIHQLDVKNAFLNGDLSETVYMYQPLGFVNSRFPHHVCRLQRSLYGLKQALRAWFQRFAVDDIILTASSTTLLQRIISSLHQDFDMTDLGALNYFFDISVTRDSTSMFLSQKKYAMTLLERAHMTNCNSVRTPVDTESKLGSDGDPVSDPTLYRSLAGSLQYLTFTRPDISYAVQQICLFMHDPREPHLAALKRILRYLRGTLDFGLQLYASPSTYLVAYTNADWAGCPTTRRSTSGYCVFLGDNLLSWSAKRQHTLSRSSAEAEYRGLQMYAIYMIVNPVQHQRTKHIEIDIHFVRDMVARGQVRVLHVPSCYQYADVFTKGLPSALFEEFRASLSVRSPPVSTARVY</sequence>